<feature type="transmembrane region" description="Helical" evidence="6">
    <location>
        <begin position="370"/>
        <end position="390"/>
    </location>
</feature>
<keyword evidence="4 6" id="KW-0472">Membrane</keyword>
<sequence length="457" mass="50541">MAQHNSSSSPITASNNDHQQRILSNNNNNKEKEELGEDEISIPIMATNNDQLNNKNVENVIINNNEEEEDDPISNIEENVEEKGLLQETSTEQSTTGLTRGNILLILQYIRRVTSVAFVNRSEEEGMSGVSAVPNNKEIYSHLFNWNSFKSLAPFGVLTGFDYACSTLGLKFITISLYTMLKSSVPVFVMIISFICKMEKVKFILIISIVLISIGVGMTSKGTIHFDIIGFVLVMVAVVFTALRLVIAQYVLQRSNTQIIYTRLSSAESLDSPTIGNPSTPTAQPSTAAASIETGQTFEYFYARDSGEQFRASKVEISSVQIFFYTAPVIALTVLPIALILELNSIISVFSNLQQAVDATHSIHMLRFLFILKFVAMVFVGSMLGIILNVSEFLLIKQTSSLTLTVLSIFKELLMIAIAVMIFGDHIGVLGYIGYGLCLIGLIIYKVHRFLDSKSSH</sequence>
<comment type="subcellular location">
    <subcellularLocation>
        <location evidence="1">Membrane</location>
        <topology evidence="1">Multi-pass membrane protein</topology>
    </subcellularLocation>
</comment>
<dbReference type="InterPro" id="IPR037185">
    <property type="entry name" value="EmrE-like"/>
</dbReference>
<dbReference type="InParanoid" id="D2VVS2"/>
<dbReference type="PANTHER" id="PTHR11132">
    <property type="entry name" value="SOLUTE CARRIER FAMILY 35"/>
    <property type="match status" value="1"/>
</dbReference>
<dbReference type="Proteomes" id="UP000006671">
    <property type="component" value="Unassembled WGS sequence"/>
</dbReference>
<gene>
    <name evidence="8" type="ORF">NAEGRDRAFT_73122</name>
</gene>
<dbReference type="GO" id="GO:0016020">
    <property type="term" value="C:membrane"/>
    <property type="evidence" value="ECO:0007669"/>
    <property type="project" value="UniProtKB-SubCell"/>
</dbReference>
<dbReference type="EMBL" id="GG738902">
    <property type="protein sequence ID" value="EFC39088.1"/>
    <property type="molecule type" value="Genomic_DNA"/>
</dbReference>
<dbReference type="InterPro" id="IPR050186">
    <property type="entry name" value="TPT_transporter"/>
</dbReference>
<evidence type="ECO:0000256" key="6">
    <source>
        <dbReference type="SAM" id="Phobius"/>
    </source>
</evidence>
<feature type="compositionally biased region" description="Polar residues" evidence="5">
    <location>
        <begin position="1"/>
        <end position="24"/>
    </location>
</feature>
<keyword evidence="9" id="KW-1185">Reference proteome</keyword>
<feature type="transmembrane region" description="Helical" evidence="6">
    <location>
        <begin position="402"/>
        <end position="423"/>
    </location>
</feature>
<feature type="transmembrane region" description="Helical" evidence="6">
    <location>
        <begin position="228"/>
        <end position="247"/>
    </location>
</feature>
<evidence type="ECO:0000256" key="5">
    <source>
        <dbReference type="SAM" id="MobiDB-lite"/>
    </source>
</evidence>
<dbReference type="Pfam" id="PF03151">
    <property type="entry name" value="TPT"/>
    <property type="match status" value="1"/>
</dbReference>
<dbReference type="AlphaFoldDB" id="D2VVS2"/>
<evidence type="ECO:0000259" key="7">
    <source>
        <dbReference type="Pfam" id="PF03151"/>
    </source>
</evidence>
<dbReference type="KEGG" id="ngr:NAEGRDRAFT_73122"/>
<dbReference type="eggNOG" id="KOG1443">
    <property type="taxonomic scope" value="Eukaryota"/>
</dbReference>
<dbReference type="STRING" id="5762.D2VVS2"/>
<dbReference type="RefSeq" id="XP_002671832.1">
    <property type="nucleotide sequence ID" value="XM_002671786.1"/>
</dbReference>
<evidence type="ECO:0000256" key="3">
    <source>
        <dbReference type="ARBA" id="ARBA00022989"/>
    </source>
</evidence>
<feature type="domain" description="Sugar phosphate transporter" evidence="7">
    <location>
        <begin position="145"/>
        <end position="256"/>
    </location>
</feature>
<dbReference type="InterPro" id="IPR004853">
    <property type="entry name" value="Sugar_P_trans_dom"/>
</dbReference>
<organism evidence="9">
    <name type="scientific">Naegleria gruberi</name>
    <name type="common">Amoeba</name>
    <dbReference type="NCBI Taxonomy" id="5762"/>
    <lineage>
        <taxon>Eukaryota</taxon>
        <taxon>Discoba</taxon>
        <taxon>Heterolobosea</taxon>
        <taxon>Tetramitia</taxon>
        <taxon>Eutetramitia</taxon>
        <taxon>Vahlkampfiidae</taxon>
        <taxon>Naegleria</taxon>
    </lineage>
</organism>
<evidence type="ECO:0000256" key="2">
    <source>
        <dbReference type="ARBA" id="ARBA00022692"/>
    </source>
</evidence>
<feature type="region of interest" description="Disordered" evidence="5">
    <location>
        <begin position="1"/>
        <end position="37"/>
    </location>
</feature>
<keyword evidence="2 6" id="KW-0812">Transmembrane</keyword>
<evidence type="ECO:0000313" key="8">
    <source>
        <dbReference type="EMBL" id="EFC39088.1"/>
    </source>
</evidence>
<evidence type="ECO:0000256" key="1">
    <source>
        <dbReference type="ARBA" id="ARBA00004141"/>
    </source>
</evidence>
<keyword evidence="3 6" id="KW-1133">Transmembrane helix</keyword>
<feature type="transmembrane region" description="Helical" evidence="6">
    <location>
        <begin position="322"/>
        <end position="350"/>
    </location>
</feature>
<dbReference type="SUPFAM" id="SSF103481">
    <property type="entry name" value="Multidrug resistance efflux transporter EmrE"/>
    <property type="match status" value="1"/>
</dbReference>
<evidence type="ECO:0000256" key="4">
    <source>
        <dbReference type="ARBA" id="ARBA00023136"/>
    </source>
</evidence>
<dbReference type="FunCoup" id="D2VVS2">
    <property type="interactions" value="345"/>
</dbReference>
<dbReference type="OrthoDB" id="18894at2759"/>
<feature type="transmembrane region" description="Helical" evidence="6">
    <location>
        <begin position="175"/>
        <end position="196"/>
    </location>
</feature>
<feature type="transmembrane region" description="Helical" evidence="6">
    <location>
        <begin position="429"/>
        <end position="447"/>
    </location>
</feature>
<dbReference type="GeneID" id="8858124"/>
<proteinExistence type="predicted"/>
<name>D2VVS2_NAEGR</name>
<protein>
    <submittedName>
        <fullName evidence="8">Predicted protein</fullName>
    </submittedName>
</protein>
<evidence type="ECO:0000313" key="9">
    <source>
        <dbReference type="Proteomes" id="UP000006671"/>
    </source>
</evidence>
<accession>D2VVS2</accession>
<reference evidence="8 9" key="1">
    <citation type="journal article" date="2010" name="Cell">
        <title>The genome of Naegleria gruberi illuminates early eukaryotic versatility.</title>
        <authorList>
            <person name="Fritz-Laylin L.K."/>
            <person name="Prochnik S.E."/>
            <person name="Ginger M.L."/>
            <person name="Dacks J.B."/>
            <person name="Carpenter M.L."/>
            <person name="Field M.C."/>
            <person name="Kuo A."/>
            <person name="Paredez A."/>
            <person name="Chapman J."/>
            <person name="Pham J."/>
            <person name="Shu S."/>
            <person name="Neupane R."/>
            <person name="Cipriano M."/>
            <person name="Mancuso J."/>
            <person name="Tu H."/>
            <person name="Salamov A."/>
            <person name="Lindquist E."/>
            <person name="Shapiro H."/>
            <person name="Lucas S."/>
            <person name="Grigoriev I.V."/>
            <person name="Cande W.Z."/>
            <person name="Fulton C."/>
            <person name="Rokhsar D.S."/>
            <person name="Dawson S.C."/>
        </authorList>
    </citation>
    <scope>NUCLEOTIDE SEQUENCE [LARGE SCALE GENOMIC DNA]</scope>
    <source>
        <strain evidence="8 9">NEG-M</strain>
    </source>
</reference>
<dbReference type="VEuPathDB" id="AmoebaDB:NAEGRDRAFT_73122"/>
<feature type="transmembrane region" description="Helical" evidence="6">
    <location>
        <begin position="203"/>
        <end position="222"/>
    </location>
</feature>